<evidence type="ECO:0000313" key="1">
    <source>
        <dbReference type="EMBL" id="KAJ1348007.1"/>
    </source>
</evidence>
<sequence>MKQRAHTTHTASNPVSIYFQSKEHEMSVVKVMLTARVLDCEQSDVWQPDNNRLFQTRPNFGTYNYIRLILERQIAMIAQSRTLQAFFEQSE</sequence>
<accession>A0AAD5MFC1</accession>
<comment type="caution">
    <text evidence="1">The sequence shown here is derived from an EMBL/GenBank/DDBJ whole genome shotgun (WGS) entry which is preliminary data.</text>
</comment>
<protein>
    <submittedName>
        <fullName evidence="1">Uncharacterized protein</fullName>
    </submittedName>
</protein>
<proteinExistence type="predicted"/>
<keyword evidence="2" id="KW-1185">Reference proteome</keyword>
<organism evidence="1 2">
    <name type="scientific">Parelaphostrongylus tenuis</name>
    <name type="common">Meningeal worm</name>
    <dbReference type="NCBI Taxonomy" id="148309"/>
    <lineage>
        <taxon>Eukaryota</taxon>
        <taxon>Metazoa</taxon>
        <taxon>Ecdysozoa</taxon>
        <taxon>Nematoda</taxon>
        <taxon>Chromadorea</taxon>
        <taxon>Rhabditida</taxon>
        <taxon>Rhabditina</taxon>
        <taxon>Rhabditomorpha</taxon>
        <taxon>Strongyloidea</taxon>
        <taxon>Metastrongylidae</taxon>
        <taxon>Parelaphostrongylus</taxon>
    </lineage>
</organism>
<reference evidence="1" key="1">
    <citation type="submission" date="2021-06" db="EMBL/GenBank/DDBJ databases">
        <title>Parelaphostrongylus tenuis whole genome reference sequence.</title>
        <authorList>
            <person name="Garwood T.J."/>
            <person name="Larsen P.A."/>
            <person name="Fountain-Jones N.M."/>
            <person name="Garbe J.R."/>
            <person name="Macchietto M.G."/>
            <person name="Kania S.A."/>
            <person name="Gerhold R.W."/>
            <person name="Richards J.E."/>
            <person name="Wolf T.M."/>
        </authorList>
    </citation>
    <scope>NUCLEOTIDE SEQUENCE</scope>
    <source>
        <strain evidence="1">MNPRO001-30</strain>
        <tissue evidence="1">Meninges</tissue>
    </source>
</reference>
<dbReference type="Proteomes" id="UP001196413">
    <property type="component" value="Unassembled WGS sequence"/>
</dbReference>
<dbReference type="EMBL" id="JAHQIW010000416">
    <property type="protein sequence ID" value="KAJ1348007.1"/>
    <property type="molecule type" value="Genomic_DNA"/>
</dbReference>
<name>A0AAD5MFC1_PARTN</name>
<dbReference type="AlphaFoldDB" id="A0AAD5MFC1"/>
<evidence type="ECO:0000313" key="2">
    <source>
        <dbReference type="Proteomes" id="UP001196413"/>
    </source>
</evidence>
<gene>
    <name evidence="1" type="ORF">KIN20_003215</name>
</gene>